<dbReference type="EMBL" id="FQWQ01000001">
    <property type="protein sequence ID" value="SHG41306.1"/>
    <property type="molecule type" value="Genomic_DNA"/>
</dbReference>
<reference evidence="1 2" key="1">
    <citation type="submission" date="2016-11" db="EMBL/GenBank/DDBJ databases">
        <authorList>
            <person name="Jaros S."/>
            <person name="Januszkiewicz K."/>
            <person name="Wedrychowicz H."/>
        </authorList>
    </citation>
    <scope>NUCLEOTIDE SEQUENCE [LARGE SCALE GENOMIC DNA]</scope>
    <source>
        <strain evidence="1 2">DSM 24574</strain>
    </source>
</reference>
<evidence type="ECO:0000313" key="2">
    <source>
        <dbReference type="Proteomes" id="UP000184212"/>
    </source>
</evidence>
<name>A0A1M5JL59_9BACT</name>
<gene>
    <name evidence="1" type="ORF">SAMN04488109_0137</name>
</gene>
<organism evidence="1 2">
    <name type="scientific">Chryseolinea serpens</name>
    <dbReference type="NCBI Taxonomy" id="947013"/>
    <lineage>
        <taxon>Bacteria</taxon>
        <taxon>Pseudomonadati</taxon>
        <taxon>Bacteroidota</taxon>
        <taxon>Cytophagia</taxon>
        <taxon>Cytophagales</taxon>
        <taxon>Fulvivirgaceae</taxon>
        <taxon>Chryseolinea</taxon>
    </lineage>
</organism>
<dbReference type="AlphaFoldDB" id="A0A1M5JL59"/>
<protein>
    <submittedName>
        <fullName evidence="1">Uncharacterized protein</fullName>
    </submittedName>
</protein>
<accession>A0A1M5JL59</accession>
<evidence type="ECO:0000313" key="1">
    <source>
        <dbReference type="EMBL" id="SHG41306.1"/>
    </source>
</evidence>
<proteinExistence type="predicted"/>
<keyword evidence="2" id="KW-1185">Reference proteome</keyword>
<sequence length="147" mass="16638">MALGVIVLAGVGYYGYSVYQFVRWMDDLGDCGFASGPCLGEKIDFNLRAAKVDQYLDCPNGRIGFVHTQDTLTPIVFKIDKHSKLLWALRLESDSCSGIPLKQMSGMEILEDKGLKRIHFFNETYSEPGIIYLNDNYDFEYLCLSPM</sequence>
<dbReference type="Proteomes" id="UP000184212">
    <property type="component" value="Unassembled WGS sequence"/>
</dbReference>